<evidence type="ECO:0000256" key="5">
    <source>
        <dbReference type="ARBA" id="ARBA00023315"/>
    </source>
</evidence>
<name>A0AAJ7SVN7_PETMA</name>
<dbReference type="InterPro" id="IPR045520">
    <property type="entry name" value="GPAT/DHAPAT_C"/>
</dbReference>
<feature type="domain" description="Phospholipid/glycerol acyltransferase" evidence="8">
    <location>
        <begin position="390"/>
        <end position="522"/>
    </location>
</feature>
<dbReference type="GO" id="GO:0006631">
    <property type="term" value="P:fatty acid metabolic process"/>
    <property type="evidence" value="ECO:0007669"/>
    <property type="project" value="TreeGrafter"/>
</dbReference>
<dbReference type="Pfam" id="PF01553">
    <property type="entry name" value="Acyltransferase"/>
    <property type="match status" value="1"/>
</dbReference>
<dbReference type="InterPro" id="IPR041728">
    <property type="entry name" value="GPAT/DHAPAT_LPLAT"/>
</dbReference>
<evidence type="ECO:0000256" key="4">
    <source>
        <dbReference type="ARBA" id="ARBA00023136"/>
    </source>
</evidence>
<dbReference type="CDD" id="cd07993">
    <property type="entry name" value="LPLAT_DHAPAT-like"/>
    <property type="match status" value="1"/>
</dbReference>
<comment type="subcellular location">
    <subcellularLocation>
        <location evidence="1">Membrane</location>
    </subcellularLocation>
</comment>
<comment type="similarity">
    <text evidence="2">Belongs to the GPAT/DAPAT family.</text>
</comment>
<dbReference type="PANTHER" id="PTHR12563:SF23">
    <property type="entry name" value="BCDNA.GH07066"/>
    <property type="match status" value="1"/>
</dbReference>
<dbReference type="AlphaFoldDB" id="A0AAJ7SVN7"/>
<keyword evidence="3" id="KW-0808">Transferase</keyword>
<evidence type="ECO:0000256" key="2">
    <source>
        <dbReference type="ARBA" id="ARBA00007937"/>
    </source>
</evidence>
<evidence type="ECO:0000313" key="10">
    <source>
        <dbReference type="RefSeq" id="XP_032806412.1"/>
    </source>
</evidence>
<dbReference type="Pfam" id="PF19277">
    <property type="entry name" value="GPAT_C"/>
    <property type="match status" value="1"/>
</dbReference>
<feature type="compositionally biased region" description="Low complexity" evidence="7">
    <location>
        <begin position="135"/>
        <end position="154"/>
    </location>
</feature>
<dbReference type="PANTHER" id="PTHR12563">
    <property type="entry name" value="GLYCEROL-3-PHOSPHATE ACYLTRANSFERASE"/>
    <property type="match status" value="1"/>
</dbReference>
<dbReference type="SUPFAM" id="SSF69593">
    <property type="entry name" value="Glycerol-3-phosphate (1)-acyltransferase"/>
    <property type="match status" value="1"/>
</dbReference>
<reference evidence="10" key="1">
    <citation type="submission" date="2025-08" db="UniProtKB">
        <authorList>
            <consortium name="RefSeq"/>
        </authorList>
    </citation>
    <scope>IDENTIFICATION</scope>
    <source>
        <tissue evidence="10">Sperm</tissue>
    </source>
</reference>
<keyword evidence="4" id="KW-0472">Membrane</keyword>
<evidence type="ECO:0000313" key="9">
    <source>
        <dbReference type="Proteomes" id="UP001318040"/>
    </source>
</evidence>
<gene>
    <name evidence="10" type="primary">GPAM</name>
</gene>
<feature type="region of interest" description="Disordered" evidence="7">
    <location>
        <begin position="846"/>
        <end position="870"/>
    </location>
</feature>
<dbReference type="GO" id="GO:0031966">
    <property type="term" value="C:mitochondrial membrane"/>
    <property type="evidence" value="ECO:0007669"/>
    <property type="project" value="TreeGrafter"/>
</dbReference>
<dbReference type="GO" id="GO:0006072">
    <property type="term" value="P:glycerol-3-phosphate metabolic process"/>
    <property type="evidence" value="ECO:0007669"/>
    <property type="project" value="TreeGrafter"/>
</dbReference>
<evidence type="ECO:0000256" key="7">
    <source>
        <dbReference type="SAM" id="MobiDB-lite"/>
    </source>
</evidence>
<sequence>MMAAEAVVAAATVMANGGGLHHGATLLASSSPPPPAGASLMSSPPAGVSMSGSSLAGSSLMGSALSGSLLSGHAFPGSPLAGRPLSGSAFTPPTNYVPTSSGASLPGLSKCAAAPSGSSVPGLPLAHPATSSRQPISPTSAGIAPAAPPSSLRGPPRPPAPGFSVPRHGKQAAASNGWVSPPGPAPPHHHHPPPPPAASAAAAADANANPVTSQLSFFKKSPYQIETFLGSVRPFLGRSCGICTPRSREMYFTSSIPALGLRNVIFVNETHTRHRGWLARRLSYLLFVTERDAHKERAPKNVTDLVLNHTRVRQAISETSACSDPKAEAQQRKKAQGVLKRMTATVSPVILRLAGWVLLRLFNSFFRSVLVHRGQLEMVRQAAAERRVPLVFLPVHKSHVDYLLLTFILFCHDLQAPYIVSGDNLNLPIVGRLIRNLGGFFIKRRMDEEAGRKDILYRSLLHTYVEELVRQGQWLEVFVEGTRSRSGRAGTARAGLLSVLVDAVNEGAVPDALVVPVGIAYDRALEGNFNREQLGQPKKSESLLGILGGALRMLWKNYGYVRVDFAQPYSLKEYMQTMNSMDIAASRPHKLLPSILNNSSSGVRGSPFLTSPPRRPDPDVNAVHRANVANLASHALYTAVRCSAIMSTNIVACLLLYKHRQGVSQAHLVEDFSWLKELVLSRHYDIGFSGRSEDAVAHALGLLSDGVMRASEPGAGASSAERDDADRDALPVRPLTHVPAVFEMSYYASGLLPVFGPEAVVACAVNAAAQLRLADVAMGHAPSEVSMDHGALLLKTTQLSSLLLLELNLLPPCHTLEQTCFETVQKFIDRGKFTCTEDDEDEVAGKQTKRCHRASGRMSPTLAPWSDQGSDSLGEEGAVCGRQLKLLVPSETLDWMIFLQRILGPVIEAYSSVAIFLHGLTEPLPESELMKKAHRHLLDRTERHVAGFDESATMSLARNAVTTFKEIGVLAEVQEESRTLLNVAEGVRAGAGMQRLAEFVLQFTP</sequence>
<evidence type="ECO:0000259" key="8">
    <source>
        <dbReference type="SMART" id="SM00563"/>
    </source>
</evidence>
<dbReference type="CTD" id="57678"/>
<dbReference type="InterPro" id="IPR002123">
    <property type="entry name" value="Plipid/glycerol_acylTrfase"/>
</dbReference>
<organism evidence="9 10">
    <name type="scientific">Petromyzon marinus</name>
    <name type="common">Sea lamprey</name>
    <dbReference type="NCBI Taxonomy" id="7757"/>
    <lineage>
        <taxon>Eukaryota</taxon>
        <taxon>Metazoa</taxon>
        <taxon>Chordata</taxon>
        <taxon>Craniata</taxon>
        <taxon>Vertebrata</taxon>
        <taxon>Cyclostomata</taxon>
        <taxon>Hyperoartia</taxon>
        <taxon>Petromyzontiformes</taxon>
        <taxon>Petromyzontidae</taxon>
        <taxon>Petromyzon</taxon>
    </lineage>
</organism>
<keyword evidence="9" id="KW-1185">Reference proteome</keyword>
<feature type="compositionally biased region" description="Low complexity" evidence="7">
    <location>
        <begin position="37"/>
        <end position="58"/>
    </location>
</feature>
<dbReference type="SMART" id="SM00563">
    <property type="entry name" value="PlsC"/>
    <property type="match status" value="1"/>
</dbReference>
<dbReference type="RefSeq" id="XP_032806412.1">
    <property type="nucleotide sequence ID" value="XM_032950521.1"/>
</dbReference>
<keyword evidence="5 10" id="KW-0012">Acyltransferase</keyword>
<dbReference type="GO" id="GO:0004366">
    <property type="term" value="F:glycerol-3-phosphate O-acyltransferase activity"/>
    <property type="evidence" value="ECO:0007669"/>
    <property type="project" value="TreeGrafter"/>
</dbReference>
<dbReference type="GO" id="GO:0019432">
    <property type="term" value="P:triglyceride biosynthetic process"/>
    <property type="evidence" value="ECO:0007669"/>
    <property type="project" value="TreeGrafter"/>
</dbReference>
<protein>
    <submittedName>
        <fullName evidence="10">Glycerol-3-phosphate acyltransferase 1, mitochondrial</fullName>
    </submittedName>
</protein>
<evidence type="ECO:0000256" key="6">
    <source>
        <dbReference type="ARBA" id="ARBA00025707"/>
    </source>
</evidence>
<dbReference type="InterPro" id="IPR022284">
    <property type="entry name" value="GPAT/DHAPAT"/>
</dbReference>
<dbReference type="GO" id="GO:0008654">
    <property type="term" value="P:phospholipid biosynthetic process"/>
    <property type="evidence" value="ECO:0007669"/>
    <property type="project" value="TreeGrafter"/>
</dbReference>
<accession>A0AAJ7SVN7</accession>
<evidence type="ECO:0000256" key="3">
    <source>
        <dbReference type="ARBA" id="ARBA00022679"/>
    </source>
</evidence>
<proteinExistence type="inferred from homology"/>
<feature type="region of interest" description="Disordered" evidence="7">
    <location>
        <begin position="25"/>
        <end position="58"/>
    </location>
</feature>
<evidence type="ECO:0000256" key="1">
    <source>
        <dbReference type="ARBA" id="ARBA00004370"/>
    </source>
</evidence>
<comment type="pathway">
    <text evidence="6">Phospholipid metabolism.</text>
</comment>
<dbReference type="KEGG" id="pmrn:116940558"/>
<dbReference type="Proteomes" id="UP001318040">
    <property type="component" value="Chromosome 9"/>
</dbReference>
<feature type="region of interest" description="Disordered" evidence="7">
    <location>
        <begin position="111"/>
        <end position="206"/>
    </location>
</feature>